<evidence type="ECO:0000313" key="3">
    <source>
        <dbReference type="Proteomes" id="UP000196655"/>
    </source>
</evidence>
<dbReference type="STRING" id="1122125.GCA_000423185_02936"/>
<gene>
    <name evidence="2" type="ORF">BWR60_02755</name>
</gene>
<evidence type="ECO:0000313" key="2">
    <source>
        <dbReference type="EMBL" id="OWJ68804.1"/>
    </source>
</evidence>
<reference evidence="3" key="1">
    <citation type="submission" date="2017-05" db="EMBL/GenBank/DDBJ databases">
        <authorList>
            <person name="Macchi M."/>
            <person name="Festa S."/>
            <person name="Coppotelli B.M."/>
            <person name="Morelli I.S."/>
        </authorList>
    </citation>
    <scope>NUCLEOTIDE SEQUENCE [LARGE SCALE GENOMIC DNA]</scope>
    <source>
        <strain evidence="3">I</strain>
    </source>
</reference>
<dbReference type="EMBL" id="NHON01000003">
    <property type="protein sequence ID" value="OWJ68804.1"/>
    <property type="molecule type" value="Genomic_DNA"/>
</dbReference>
<name>A0A211ZUC6_9PROT</name>
<protein>
    <submittedName>
        <fullName evidence="2">Cycloisomerase</fullName>
    </submittedName>
</protein>
<dbReference type="GO" id="GO:0016853">
    <property type="term" value="F:isomerase activity"/>
    <property type="evidence" value="ECO:0007669"/>
    <property type="project" value="UniProtKB-KW"/>
</dbReference>
<sequence>MRITTVPALLLAAGLLSAPAWAEDPKPYPVEAVASFPAQQARQAVAVDADSFYAIDSRAIARYDKATGAKVSAWAEAKDGPIIHLDSGVVVDGKLYTAHSNYPEWPMTSSVEIWDAATLKHVGTHSFGIDRGSLTWVDYHDGSWWGGFANYNRVFDRSPLAYGNKYNTQIVRFDADWRVAEAWVLPPELLEKFGDMSNSGGSWGPDGRLWITGHDEPEVYALALPEAGSVLRWVGTAPLDIAGQGVAWDRTQQAVIWGVVRDKQKGENRVTAARVRLP</sequence>
<evidence type="ECO:0000256" key="1">
    <source>
        <dbReference type="SAM" id="SignalP"/>
    </source>
</evidence>
<feature type="chain" id="PRO_5012307061" evidence="1">
    <location>
        <begin position="23"/>
        <end position="278"/>
    </location>
</feature>
<dbReference type="Proteomes" id="UP000196655">
    <property type="component" value="Unassembled WGS sequence"/>
</dbReference>
<feature type="signal peptide" evidence="1">
    <location>
        <begin position="1"/>
        <end position="22"/>
    </location>
</feature>
<keyword evidence="2" id="KW-0413">Isomerase</keyword>
<dbReference type="AlphaFoldDB" id="A0A211ZUC6"/>
<comment type="caution">
    <text evidence="2">The sequence shown here is derived from an EMBL/GenBank/DDBJ whole genome shotgun (WGS) entry which is preliminary data.</text>
</comment>
<organism evidence="2 3">
    <name type="scientific">Inquilinus limosus</name>
    <dbReference type="NCBI Taxonomy" id="171674"/>
    <lineage>
        <taxon>Bacteria</taxon>
        <taxon>Pseudomonadati</taxon>
        <taxon>Pseudomonadota</taxon>
        <taxon>Alphaproteobacteria</taxon>
        <taxon>Rhodospirillales</taxon>
        <taxon>Rhodospirillaceae</taxon>
        <taxon>Inquilinus</taxon>
    </lineage>
</organism>
<proteinExistence type="predicted"/>
<accession>A0A211ZUC6</accession>
<dbReference type="SUPFAM" id="SSF75011">
    <property type="entry name" value="3-carboxy-cis,cis-mucoante lactonizing enzyme"/>
    <property type="match status" value="1"/>
</dbReference>
<keyword evidence="3" id="KW-1185">Reference proteome</keyword>
<keyword evidence="1" id="KW-0732">Signal</keyword>